<name>A0A0A8YWS5_ARUDO</name>
<sequence length="40" mass="4859">MCNQLVAQVLIYSSYAHRLIIQLCFCFWVCQFDFMVKPLW</sequence>
<dbReference type="AlphaFoldDB" id="A0A0A8YWS5"/>
<keyword evidence="1" id="KW-0812">Transmembrane</keyword>
<evidence type="ECO:0000256" key="1">
    <source>
        <dbReference type="SAM" id="Phobius"/>
    </source>
</evidence>
<dbReference type="EMBL" id="GBRH01266326">
    <property type="protein sequence ID" value="JAD31569.1"/>
    <property type="molecule type" value="Transcribed_RNA"/>
</dbReference>
<organism evidence="2">
    <name type="scientific">Arundo donax</name>
    <name type="common">Giant reed</name>
    <name type="synonym">Donax arundinaceus</name>
    <dbReference type="NCBI Taxonomy" id="35708"/>
    <lineage>
        <taxon>Eukaryota</taxon>
        <taxon>Viridiplantae</taxon>
        <taxon>Streptophyta</taxon>
        <taxon>Embryophyta</taxon>
        <taxon>Tracheophyta</taxon>
        <taxon>Spermatophyta</taxon>
        <taxon>Magnoliopsida</taxon>
        <taxon>Liliopsida</taxon>
        <taxon>Poales</taxon>
        <taxon>Poaceae</taxon>
        <taxon>PACMAD clade</taxon>
        <taxon>Arundinoideae</taxon>
        <taxon>Arundineae</taxon>
        <taxon>Arundo</taxon>
    </lineage>
</organism>
<proteinExistence type="predicted"/>
<protein>
    <submittedName>
        <fullName evidence="2">Uncharacterized protein</fullName>
    </submittedName>
</protein>
<keyword evidence="1" id="KW-1133">Transmembrane helix</keyword>
<reference evidence="2" key="1">
    <citation type="submission" date="2014-09" db="EMBL/GenBank/DDBJ databases">
        <authorList>
            <person name="Magalhaes I.L.F."/>
            <person name="Oliveira U."/>
            <person name="Santos F.R."/>
            <person name="Vidigal T.H.D.A."/>
            <person name="Brescovit A.D."/>
            <person name="Santos A.J."/>
        </authorList>
    </citation>
    <scope>NUCLEOTIDE SEQUENCE</scope>
    <source>
        <tissue evidence="2">Shoot tissue taken approximately 20 cm above the soil surface</tissue>
    </source>
</reference>
<feature type="transmembrane region" description="Helical" evidence="1">
    <location>
        <begin position="15"/>
        <end position="36"/>
    </location>
</feature>
<accession>A0A0A8YWS5</accession>
<reference evidence="2" key="2">
    <citation type="journal article" date="2015" name="Data Brief">
        <title>Shoot transcriptome of the giant reed, Arundo donax.</title>
        <authorList>
            <person name="Barrero R.A."/>
            <person name="Guerrero F.D."/>
            <person name="Moolhuijzen P."/>
            <person name="Goolsby J.A."/>
            <person name="Tidwell J."/>
            <person name="Bellgard S.E."/>
            <person name="Bellgard M.I."/>
        </authorList>
    </citation>
    <scope>NUCLEOTIDE SEQUENCE</scope>
    <source>
        <tissue evidence="2">Shoot tissue taken approximately 20 cm above the soil surface</tissue>
    </source>
</reference>
<keyword evidence="1" id="KW-0472">Membrane</keyword>
<evidence type="ECO:0000313" key="2">
    <source>
        <dbReference type="EMBL" id="JAD31569.1"/>
    </source>
</evidence>